<keyword evidence="1" id="KW-0472">Membrane</keyword>
<dbReference type="AlphaFoldDB" id="A0A6T8J4B9"/>
<sequence length="280" mass="29851">MTGMRLILLGLALALNVQCSGCSPSAFVSPLMGLSARVQHVPSTLSSVAAGSLHRRGARIAAFRTSRAGAGAARMSGKDDEEFEVTWEHADGTTDVSKAIKMEDNPFDEKDVIRTGEQRSPLAKIAGSIKSFFGKAKMEKAQLAALGTSALLSYGFVSNISYVSCVICAWVVFGKQTGLSPLAAGQWPKFLAVYGGFWAFLNLVRPARFALSVGIAPVFEKFVTFVQKRASDITKKEIPKPAAFGIVVFLVNFVGTLSYLFFGLTLATSFAGVPLLAPKV</sequence>
<reference evidence="3" key="1">
    <citation type="submission" date="2021-01" db="EMBL/GenBank/DDBJ databases">
        <authorList>
            <person name="Corre E."/>
            <person name="Pelletier E."/>
            <person name="Niang G."/>
            <person name="Scheremetjew M."/>
            <person name="Finn R."/>
            <person name="Kale V."/>
            <person name="Holt S."/>
            <person name="Cochrane G."/>
            <person name="Meng A."/>
            <person name="Brown T."/>
            <person name="Cohen L."/>
        </authorList>
    </citation>
    <scope>NUCLEOTIDE SEQUENCE</scope>
    <source>
        <strain evidence="3">CCMP441</strain>
    </source>
</reference>
<evidence type="ECO:0000256" key="1">
    <source>
        <dbReference type="SAM" id="Phobius"/>
    </source>
</evidence>
<feature type="signal peptide" evidence="2">
    <location>
        <begin position="1"/>
        <end position="22"/>
    </location>
</feature>
<feature type="chain" id="PRO_5030159785" evidence="2">
    <location>
        <begin position="23"/>
        <end position="280"/>
    </location>
</feature>
<accession>A0A6T8J4B9</accession>
<evidence type="ECO:0000313" key="3">
    <source>
        <dbReference type="EMBL" id="CAD8740219.1"/>
    </source>
</evidence>
<keyword evidence="1" id="KW-1133">Transmembrane helix</keyword>
<organism evidence="3">
    <name type="scientific">Hemiselmis andersenii</name>
    <name type="common">Cryptophyte alga</name>
    <dbReference type="NCBI Taxonomy" id="464988"/>
    <lineage>
        <taxon>Eukaryota</taxon>
        <taxon>Cryptophyceae</taxon>
        <taxon>Cryptomonadales</taxon>
        <taxon>Hemiselmidaceae</taxon>
        <taxon>Hemiselmis</taxon>
    </lineage>
</organism>
<dbReference type="EMBL" id="HBFK01011162">
    <property type="protein sequence ID" value="CAD8740219.1"/>
    <property type="molecule type" value="Transcribed_RNA"/>
</dbReference>
<proteinExistence type="predicted"/>
<keyword evidence="2" id="KW-0732">Signal</keyword>
<keyword evidence="1" id="KW-0812">Transmembrane</keyword>
<protein>
    <submittedName>
        <fullName evidence="3">Uncharacterized protein</fullName>
    </submittedName>
</protein>
<name>A0A6T8J4B9_HEMAN</name>
<dbReference type="PANTHER" id="PTHR34370">
    <property type="entry name" value="OS04G0600100 PROTEIN"/>
    <property type="match status" value="1"/>
</dbReference>
<evidence type="ECO:0000256" key="2">
    <source>
        <dbReference type="SAM" id="SignalP"/>
    </source>
</evidence>
<feature type="transmembrane region" description="Helical" evidence="1">
    <location>
        <begin position="151"/>
        <end position="173"/>
    </location>
</feature>
<feature type="transmembrane region" description="Helical" evidence="1">
    <location>
        <begin position="242"/>
        <end position="262"/>
    </location>
</feature>
<gene>
    <name evidence="3" type="ORF">HAND1043_LOCUS6711</name>
</gene>
<dbReference type="PANTHER" id="PTHR34370:SF1">
    <property type="entry name" value="OS04G0600100 PROTEIN"/>
    <property type="match status" value="1"/>
</dbReference>